<reference evidence="2 3" key="1">
    <citation type="journal article" date="2011" name="J. Bacteriol.">
        <title>Genome sequence of the algicidal bacterium Kordia algicida OT-1.</title>
        <authorList>
            <person name="Lee H.S."/>
            <person name="Kang S.G."/>
            <person name="Kwon K.K."/>
            <person name="Lee J.H."/>
            <person name="Kim S.J."/>
        </authorList>
    </citation>
    <scope>NUCLEOTIDE SEQUENCE [LARGE SCALE GENOMIC DNA]</scope>
    <source>
        <strain evidence="2 3">OT-1</strain>
    </source>
</reference>
<name>A9DQZ7_9FLAO</name>
<gene>
    <name evidence="2" type="ORF">KAOT1_16188</name>
</gene>
<accession>A9DQZ7</accession>
<dbReference type="EMBL" id="ABIB01000003">
    <property type="protein sequence ID" value="EDP96719.1"/>
    <property type="molecule type" value="Genomic_DNA"/>
</dbReference>
<dbReference type="STRING" id="391587.KAOT1_16188"/>
<dbReference type="HOGENOM" id="CLU_2382360_0_0_10"/>
<evidence type="ECO:0000313" key="3">
    <source>
        <dbReference type="Proteomes" id="UP000002945"/>
    </source>
</evidence>
<evidence type="ECO:0000313" key="2">
    <source>
        <dbReference type="EMBL" id="EDP96719.1"/>
    </source>
</evidence>
<dbReference type="Proteomes" id="UP000002945">
    <property type="component" value="Unassembled WGS sequence"/>
</dbReference>
<feature type="compositionally biased region" description="Basic and acidic residues" evidence="1">
    <location>
        <begin position="68"/>
        <end position="94"/>
    </location>
</feature>
<dbReference type="AlphaFoldDB" id="A9DQZ7"/>
<organism evidence="2 3">
    <name type="scientific">Kordia algicida OT-1</name>
    <dbReference type="NCBI Taxonomy" id="391587"/>
    <lineage>
        <taxon>Bacteria</taxon>
        <taxon>Pseudomonadati</taxon>
        <taxon>Bacteroidota</taxon>
        <taxon>Flavobacteriia</taxon>
        <taxon>Flavobacteriales</taxon>
        <taxon>Flavobacteriaceae</taxon>
        <taxon>Kordia</taxon>
    </lineage>
</organism>
<feature type="region of interest" description="Disordered" evidence="1">
    <location>
        <begin position="66"/>
        <end position="94"/>
    </location>
</feature>
<sequence length="94" mass="11586">MERFKIDRFMNQEVFLMSFLCRQESTKVQSGFRTKCGMTALENRQYSWLDRFRIKRVRNQDSFQQRLAIRENNSKEKREPKNIREFEVKKSQDL</sequence>
<comment type="caution">
    <text evidence="2">The sequence shown here is derived from an EMBL/GenBank/DDBJ whole genome shotgun (WGS) entry which is preliminary data.</text>
</comment>
<evidence type="ECO:0000256" key="1">
    <source>
        <dbReference type="SAM" id="MobiDB-lite"/>
    </source>
</evidence>
<protein>
    <submittedName>
        <fullName evidence="2">Uncharacterized protein</fullName>
    </submittedName>
</protein>
<keyword evidence="3" id="KW-1185">Reference proteome</keyword>
<proteinExistence type="predicted"/>